<dbReference type="GO" id="GO:0005886">
    <property type="term" value="C:plasma membrane"/>
    <property type="evidence" value="ECO:0000318"/>
    <property type="project" value="GO_Central"/>
</dbReference>
<keyword evidence="1" id="KW-0472">Membrane</keyword>
<dbReference type="OrthoDB" id="6506552at2759"/>
<protein>
    <submittedName>
        <fullName evidence="3 4">Endothelin-converting enzyme, putative</fullName>
        <ecNumber evidence="3">3.4.24.71</ecNumber>
    </submittedName>
</protein>
<dbReference type="PROSITE" id="PS51885">
    <property type="entry name" value="NEPRILYSIN"/>
    <property type="match status" value="1"/>
</dbReference>
<dbReference type="EMBL" id="ABJB010107279">
    <property type="status" value="NOT_ANNOTATED_CDS"/>
    <property type="molecule type" value="Genomic_DNA"/>
</dbReference>
<dbReference type="Gene3D" id="3.40.390.10">
    <property type="entry name" value="Collagenase (Catalytic Domain)"/>
    <property type="match status" value="2"/>
</dbReference>
<dbReference type="HOGENOM" id="CLU_028717_0_0_1"/>
<keyword evidence="5" id="KW-1185">Reference proteome</keyword>
<evidence type="ECO:0000313" key="5">
    <source>
        <dbReference type="Proteomes" id="UP000001555"/>
    </source>
</evidence>
<keyword evidence="3" id="KW-0378">Hydrolase</keyword>
<dbReference type="VEuPathDB" id="VectorBase:ISCI024562"/>
<evidence type="ECO:0000313" key="4">
    <source>
        <dbReference type="EnsemblMetazoa" id="ISCW023305-PA"/>
    </source>
</evidence>
<dbReference type="EMBL" id="ABJB010211503">
    <property type="status" value="NOT_ANNOTATED_CDS"/>
    <property type="molecule type" value="Genomic_DNA"/>
</dbReference>
<evidence type="ECO:0000256" key="1">
    <source>
        <dbReference type="SAM" id="Phobius"/>
    </source>
</evidence>
<proteinExistence type="predicted"/>
<dbReference type="EMBL" id="ABJB010587930">
    <property type="status" value="NOT_ANNOTATED_CDS"/>
    <property type="molecule type" value="Genomic_DNA"/>
</dbReference>
<dbReference type="VEuPathDB" id="VectorBase:ISCI023305"/>
<dbReference type="VEuPathDB" id="VectorBase:ISCP_007566"/>
<dbReference type="InterPro" id="IPR018497">
    <property type="entry name" value="Peptidase_M13_C"/>
</dbReference>
<accession>B7QKD2</accession>
<keyword evidence="1" id="KW-0812">Transmembrane</keyword>
<dbReference type="VEuPathDB" id="VectorBase:ISCW023305"/>
<dbReference type="EnsemblMetazoa" id="ISCW023305-RA">
    <property type="protein sequence ID" value="ISCW023305-PA"/>
    <property type="gene ID" value="ISCW023305"/>
</dbReference>
<dbReference type="GO" id="GO:0016485">
    <property type="term" value="P:protein processing"/>
    <property type="evidence" value="ECO:0000318"/>
    <property type="project" value="GO_Central"/>
</dbReference>
<dbReference type="EC" id="3.4.24.71" evidence="3"/>
<sequence length="600" mass="67701">MRAPSAGDLYGTPRHQPEHRQTQDLLQGALSASDQDVLKTSRQTLCYGVCLAVVVALLAALLAFFILHSQSGIRPRALCVSTECKRFALEIKGSLNTSESPCRDFYGYVCGHWSKSHPDHVSEVHRRRSEFMDEEAEHLLNCSVPKSNRSAFEKAASLFQGPYSWLTLERCLELTSSLFGVSAWSPLLRERVTLQTRDGAVLLLEAIENSLKARLRESDWMDRQSVDIAQRTIESMKSVAGHPAEVESNAVRYGLYKKVPDLRKVLFGEWSASSMSFVAGPYSWLTLERCLELTSSLFGVSAWSPLLRERVTLQTRDGAVLLLEAIENSLKARLSESDWMDGQSVDIAQRTIESMKSVAGHPAEVESNAVRYGLYKKVPDLQENFFDSWQQITLSIIPLVKRSWGYADLYTYDPMGHGVHFYDDSHTLAMPDQNLVMPYFHQAAPRAVNMGGLGALVARGFMQAFDRTSESIGGMNRNSWSASTKKAFEDRYACVAQAYGEDWDERIARRQFGDLAAIHSLYKAFSPAPTLRRRLYGLEEFTPDQTFFVSFCHALCVRDPADRVARARCNVPLMNLRWFSEVFGCRKGERMNPSKRCAFW</sequence>
<dbReference type="Proteomes" id="UP000001555">
    <property type="component" value="Unassembled WGS sequence"/>
</dbReference>
<dbReference type="PaxDb" id="6945-B7QKD2"/>
<evidence type="ECO:0000313" key="3">
    <source>
        <dbReference type="EMBL" id="EEC19304.1"/>
    </source>
</evidence>
<dbReference type="InterPro" id="IPR000718">
    <property type="entry name" value="Peptidase_M13"/>
</dbReference>
<gene>
    <name evidence="3" type="ORF">IscW_ISCW023305</name>
</gene>
<organism>
    <name type="scientific">Ixodes scapularis</name>
    <name type="common">Black-legged tick</name>
    <name type="synonym">Deer tick</name>
    <dbReference type="NCBI Taxonomy" id="6945"/>
    <lineage>
        <taxon>Eukaryota</taxon>
        <taxon>Metazoa</taxon>
        <taxon>Ecdysozoa</taxon>
        <taxon>Arthropoda</taxon>
        <taxon>Chelicerata</taxon>
        <taxon>Arachnida</taxon>
        <taxon>Acari</taxon>
        <taxon>Parasitiformes</taxon>
        <taxon>Ixodida</taxon>
        <taxon>Ixodoidea</taxon>
        <taxon>Ixodidae</taxon>
        <taxon>Ixodinae</taxon>
        <taxon>Ixodes</taxon>
    </lineage>
</organism>
<keyword evidence="1" id="KW-1133">Transmembrane helix</keyword>
<dbReference type="EMBL" id="ABJB010996337">
    <property type="status" value="NOT_ANNOTATED_CDS"/>
    <property type="molecule type" value="Genomic_DNA"/>
</dbReference>
<reference evidence="4" key="2">
    <citation type="submission" date="2020-05" db="UniProtKB">
        <authorList>
            <consortium name="EnsemblMetazoa"/>
        </authorList>
    </citation>
    <scope>IDENTIFICATION</scope>
    <source>
        <strain evidence="4">wikel</strain>
    </source>
</reference>
<dbReference type="EMBL" id="DS959025">
    <property type="protein sequence ID" value="EEC19304.1"/>
    <property type="molecule type" value="Genomic_DNA"/>
</dbReference>
<dbReference type="VEuPathDB" id="VectorBase:ISCP_006577"/>
<dbReference type="Gene3D" id="1.10.1380.10">
    <property type="entry name" value="Neutral endopeptidase , domain2"/>
    <property type="match status" value="2"/>
</dbReference>
<dbReference type="GO" id="GO:0004222">
    <property type="term" value="F:metalloendopeptidase activity"/>
    <property type="evidence" value="ECO:0000318"/>
    <property type="project" value="GO_Central"/>
</dbReference>
<reference evidence="3 5" key="1">
    <citation type="submission" date="2008-03" db="EMBL/GenBank/DDBJ databases">
        <title>Annotation of Ixodes scapularis.</title>
        <authorList>
            <consortium name="Ixodes scapularis Genome Project Consortium"/>
            <person name="Caler E."/>
            <person name="Hannick L.I."/>
            <person name="Bidwell S."/>
            <person name="Joardar V."/>
            <person name="Thiagarajan M."/>
            <person name="Amedeo P."/>
            <person name="Galinsky K.J."/>
            <person name="Schobel S."/>
            <person name="Inman J."/>
            <person name="Hostetler J."/>
            <person name="Miller J."/>
            <person name="Hammond M."/>
            <person name="Megy K."/>
            <person name="Lawson D."/>
            <person name="Kodira C."/>
            <person name="Sutton G."/>
            <person name="Meyer J."/>
            <person name="Hill C.A."/>
            <person name="Birren B."/>
            <person name="Nene V."/>
            <person name="Collins F."/>
            <person name="Alarcon-Chaidez F."/>
            <person name="Wikel S."/>
            <person name="Strausberg R."/>
        </authorList>
    </citation>
    <scope>NUCLEOTIDE SEQUENCE [LARGE SCALE GENOMIC DNA]</scope>
    <source>
        <strain evidence="5">Wikel</strain>
        <strain evidence="3">Wikel colony</strain>
    </source>
</reference>
<evidence type="ECO:0000259" key="2">
    <source>
        <dbReference type="Pfam" id="PF01431"/>
    </source>
</evidence>
<dbReference type="AlphaFoldDB" id="B7QKD2"/>
<dbReference type="InParanoid" id="B7QKD2"/>
<feature type="domain" description="Peptidase M13 C-terminal" evidence="2">
    <location>
        <begin position="421"/>
        <end position="598"/>
    </location>
</feature>
<dbReference type="EMBL" id="ABJB010647033">
    <property type="status" value="NOT_ANNOTATED_CDS"/>
    <property type="molecule type" value="Genomic_DNA"/>
</dbReference>
<dbReference type="EMBL" id="ABJB010805503">
    <property type="status" value="NOT_ANNOTATED_CDS"/>
    <property type="molecule type" value="Genomic_DNA"/>
</dbReference>
<name>B7QKD2_IXOSC</name>
<dbReference type="SUPFAM" id="SSF55486">
    <property type="entry name" value="Metalloproteases ('zincins'), catalytic domain"/>
    <property type="match status" value="3"/>
</dbReference>
<dbReference type="Pfam" id="PF01431">
    <property type="entry name" value="Peptidase_M13"/>
    <property type="match status" value="1"/>
</dbReference>
<dbReference type="PANTHER" id="PTHR11733">
    <property type="entry name" value="ZINC METALLOPROTEASE FAMILY M13 NEPRILYSIN-RELATED"/>
    <property type="match status" value="1"/>
</dbReference>
<feature type="transmembrane region" description="Helical" evidence="1">
    <location>
        <begin position="45"/>
        <end position="67"/>
    </location>
</feature>
<dbReference type="PANTHER" id="PTHR11733:SF241">
    <property type="entry name" value="GH26575P-RELATED"/>
    <property type="match status" value="1"/>
</dbReference>
<dbReference type="InterPro" id="IPR024079">
    <property type="entry name" value="MetalloPept_cat_dom_sf"/>
</dbReference>
<dbReference type="InterPro" id="IPR042089">
    <property type="entry name" value="Peptidase_M13_dom_2"/>
</dbReference>